<dbReference type="PANTHER" id="PTHR47053">
    <property type="entry name" value="MUREIN DD-ENDOPEPTIDASE MEPH-RELATED"/>
    <property type="match status" value="1"/>
</dbReference>
<dbReference type="STRING" id="1009370.ALO_04216"/>
<evidence type="ECO:0000256" key="5">
    <source>
        <dbReference type="SAM" id="SignalP"/>
    </source>
</evidence>
<keyword evidence="3" id="KW-0378">Hydrolase</keyword>
<dbReference type="PANTHER" id="PTHR47053:SF1">
    <property type="entry name" value="MUREIN DD-ENDOPEPTIDASE MEPH-RELATED"/>
    <property type="match status" value="1"/>
</dbReference>
<dbReference type="GO" id="GO:0008234">
    <property type="term" value="F:cysteine-type peptidase activity"/>
    <property type="evidence" value="ECO:0007669"/>
    <property type="project" value="UniProtKB-KW"/>
</dbReference>
<proteinExistence type="inferred from homology"/>
<dbReference type="Gene3D" id="3.90.1720.10">
    <property type="entry name" value="endopeptidase domain like (from Nostoc punctiforme)"/>
    <property type="match status" value="1"/>
</dbReference>
<keyword evidence="8" id="KW-1185">Reference proteome</keyword>
<dbReference type="InterPro" id="IPR038765">
    <property type="entry name" value="Papain-like_cys_pep_sf"/>
</dbReference>
<dbReference type="InterPro" id="IPR051202">
    <property type="entry name" value="Peptidase_C40"/>
</dbReference>
<evidence type="ECO:0000256" key="2">
    <source>
        <dbReference type="ARBA" id="ARBA00022670"/>
    </source>
</evidence>
<dbReference type="RefSeq" id="WP_004573066.1">
    <property type="nucleotide sequence ID" value="NZ_AFGF01000030.1"/>
</dbReference>
<evidence type="ECO:0000259" key="6">
    <source>
        <dbReference type="PROSITE" id="PS51935"/>
    </source>
</evidence>
<dbReference type="Pfam" id="PF00877">
    <property type="entry name" value="NLPC_P60"/>
    <property type="match status" value="1"/>
</dbReference>
<feature type="signal peptide" evidence="5">
    <location>
        <begin position="1"/>
        <end position="25"/>
    </location>
</feature>
<evidence type="ECO:0000256" key="3">
    <source>
        <dbReference type="ARBA" id="ARBA00022801"/>
    </source>
</evidence>
<dbReference type="GO" id="GO:0006508">
    <property type="term" value="P:proteolysis"/>
    <property type="evidence" value="ECO:0007669"/>
    <property type="project" value="UniProtKB-KW"/>
</dbReference>
<dbReference type="PROSITE" id="PS51935">
    <property type="entry name" value="NLPC_P60"/>
    <property type="match status" value="1"/>
</dbReference>
<dbReference type="AlphaFoldDB" id="F7NFL4"/>
<name>F7NFL4_9FIRM</name>
<dbReference type="Proteomes" id="UP000003240">
    <property type="component" value="Unassembled WGS sequence"/>
</dbReference>
<evidence type="ECO:0000256" key="1">
    <source>
        <dbReference type="ARBA" id="ARBA00007074"/>
    </source>
</evidence>
<dbReference type="MEROPS" id="C40.006"/>
<organism evidence="7 8">
    <name type="scientific">Acetonema longum DSM 6540</name>
    <dbReference type="NCBI Taxonomy" id="1009370"/>
    <lineage>
        <taxon>Bacteria</taxon>
        <taxon>Bacillati</taxon>
        <taxon>Bacillota</taxon>
        <taxon>Negativicutes</taxon>
        <taxon>Acetonemataceae</taxon>
        <taxon>Acetonema</taxon>
    </lineage>
</organism>
<evidence type="ECO:0000313" key="7">
    <source>
        <dbReference type="EMBL" id="EGO65137.1"/>
    </source>
</evidence>
<dbReference type="InterPro" id="IPR000064">
    <property type="entry name" value="NLP_P60_dom"/>
</dbReference>
<dbReference type="OrthoDB" id="9813368at2"/>
<protein>
    <submittedName>
        <fullName evidence="7">NLP/P60 protein</fullName>
    </submittedName>
</protein>
<evidence type="ECO:0000256" key="4">
    <source>
        <dbReference type="ARBA" id="ARBA00022807"/>
    </source>
</evidence>
<keyword evidence="4" id="KW-0788">Thiol protease</keyword>
<keyword evidence="2" id="KW-0645">Protease</keyword>
<dbReference type="EMBL" id="AFGF01000030">
    <property type="protein sequence ID" value="EGO65137.1"/>
    <property type="molecule type" value="Genomic_DNA"/>
</dbReference>
<evidence type="ECO:0000313" key="8">
    <source>
        <dbReference type="Proteomes" id="UP000003240"/>
    </source>
</evidence>
<dbReference type="eggNOG" id="COG0791">
    <property type="taxonomic scope" value="Bacteria"/>
</dbReference>
<feature type="domain" description="NlpC/P60" evidence="6">
    <location>
        <begin position="45"/>
        <end position="167"/>
    </location>
</feature>
<keyword evidence="5" id="KW-0732">Signal</keyword>
<sequence length="190" mass="20720">MKKKFFIIYVAIAVGLWTSAGYASSAETDGNEYKTGSISTESYDSRTGQQIIAMAKQYVGTPYVWGGASPGGFDCSGFVYYLYKQFGIDLPRMADGQASTGIPVNMNDLQPGDLVFFSTYEPGPSHSGIYLGDGYFIHASSGAGEVIITHLLKPYYKERYLGARRVIRQGVTAILDITFSAIRCVTYKCG</sequence>
<reference evidence="7 8" key="1">
    <citation type="journal article" date="2011" name="EMBO J.">
        <title>Structural diversity of bacterial flagellar motors.</title>
        <authorList>
            <person name="Chen S."/>
            <person name="Beeby M."/>
            <person name="Murphy G.E."/>
            <person name="Leadbetter J.R."/>
            <person name="Hendrixson D.R."/>
            <person name="Briegel A."/>
            <person name="Li Z."/>
            <person name="Shi J."/>
            <person name="Tocheva E.I."/>
            <person name="Muller A."/>
            <person name="Dobro M.J."/>
            <person name="Jensen G.J."/>
        </authorList>
    </citation>
    <scope>NUCLEOTIDE SEQUENCE [LARGE SCALE GENOMIC DNA]</scope>
    <source>
        <strain evidence="7 8">DSM 6540</strain>
    </source>
</reference>
<gene>
    <name evidence="7" type="ORF">ALO_04216</name>
</gene>
<comment type="caution">
    <text evidence="7">The sequence shown here is derived from an EMBL/GenBank/DDBJ whole genome shotgun (WGS) entry which is preliminary data.</text>
</comment>
<feature type="chain" id="PRO_5003366173" evidence="5">
    <location>
        <begin position="26"/>
        <end position="190"/>
    </location>
</feature>
<accession>F7NFL4</accession>
<dbReference type="SUPFAM" id="SSF54001">
    <property type="entry name" value="Cysteine proteinases"/>
    <property type="match status" value="1"/>
</dbReference>
<comment type="similarity">
    <text evidence="1">Belongs to the peptidase C40 family.</text>
</comment>